<feature type="compositionally biased region" description="Basic and acidic residues" evidence="2">
    <location>
        <begin position="33"/>
        <end position="42"/>
    </location>
</feature>
<dbReference type="SMART" id="SM00881">
    <property type="entry name" value="CoA_binding"/>
    <property type="match status" value="1"/>
</dbReference>
<dbReference type="SUPFAM" id="SSF56059">
    <property type="entry name" value="Glutathione synthetase ATP-binding domain-like"/>
    <property type="match status" value="1"/>
</dbReference>
<dbReference type="InterPro" id="IPR036291">
    <property type="entry name" value="NAD(P)-bd_dom_sf"/>
</dbReference>
<gene>
    <name evidence="4" type="ORF">VSH64_05770</name>
</gene>
<feature type="compositionally biased region" description="Polar residues" evidence="2">
    <location>
        <begin position="1"/>
        <end position="14"/>
    </location>
</feature>
<dbReference type="InterPro" id="IPR032875">
    <property type="entry name" value="Succ_CoA_lig_flav_dom"/>
</dbReference>
<reference evidence="4 5" key="1">
    <citation type="journal article" date="2015" name="Int. J. Syst. Evol. Microbiol.">
        <title>Amycolatopsis rhabdoformis sp. nov., an actinomycete isolated from a tropical forest soil.</title>
        <authorList>
            <person name="Souza W.R."/>
            <person name="Silva R.E."/>
            <person name="Goodfellow M."/>
            <person name="Busarakam K."/>
            <person name="Figueiro F.S."/>
            <person name="Ferreira D."/>
            <person name="Rodrigues-Filho E."/>
            <person name="Moraes L.A.B."/>
            <person name="Zucchi T.D."/>
        </authorList>
    </citation>
    <scope>NUCLEOTIDE SEQUENCE [LARGE SCALE GENOMIC DNA]</scope>
    <source>
        <strain evidence="4 5">NCIMB 14900</strain>
    </source>
</reference>
<accession>A0ABZ1IDV3</accession>
<name>A0ABZ1IDV3_9PSEU</name>
<dbReference type="Pfam" id="PF13607">
    <property type="entry name" value="Succ_CoA_lig"/>
    <property type="match status" value="1"/>
</dbReference>
<proteinExistence type="predicted"/>
<dbReference type="InterPro" id="IPR003781">
    <property type="entry name" value="CoA-bd"/>
</dbReference>
<evidence type="ECO:0000256" key="2">
    <source>
        <dbReference type="SAM" id="MobiDB-lite"/>
    </source>
</evidence>
<sequence>MRTTETCATSAQTRAHSETTRKGVSVDPTTEPSLRETGARRDPAAGAGLRALFAPRSVAVVGAREAEGNRGAAAVRFLRRFGYTGEVFPVHPAGEPVAGYAGHRDLADLPTAPELAIVGVGAARVPDLVPRLADAGVTAAIVWAGGFAETGSAALQEQLISRARAAGIRLLGPNCLGVVTTALGFTGTFASWLSDVDTLLPGRIGMVSQSGGLAAAAHSWAQAAGTGFSHMISTGNEADVGAVEALAYLVDDPGTAVLACYLEGLADGAGLISVLRAARRAAKPVVVLKGGRSAVSARAISAHTGALAGQARIWDAVLEQEGAVRVTSAQELLEVASFLAANADRPVRGNRVVVVSHGGGQGIVAADLCHDAGLEVPTLSTATRERLAPLLPAIASNRNPIDLTPEAFTRPEWRAAFPEALRVLASCGEADVILVQLSAMSAAAGEELALALCEAHDRGPVTLAVHCKGFPSTAEALLKAEGIHVFAEQSAATSTLGRVAAAARDVGGLVVSEHEPGLSVSPGVGGQPAGEVVALARDVGALVVSEHQPEAPVPRGVGGQVTGEVAAAVRDVGAESARLVADAVRHRPRGVPDAVDGQVFPEHVVHRMLAEAGLRTPRAAVVSSAEEAVAAAREIGFPVVLKVVSPEVVHRAEAGFVRLGLSDEDGLVAAYKVFADAIAGRGLSGAACLVQEKVVSGTELLVSAFRDPVFGLVVSCGAGGVLAELLDDVGFATLPLDERKALRLLEKLRLARHPNDLAVAGKPAAEFLVAFAEFAEGLPWARFVLELNPVSVTPEGAVALDGLLIVESSLLV</sequence>
<dbReference type="Pfam" id="PF13380">
    <property type="entry name" value="CoA_binding_2"/>
    <property type="match status" value="1"/>
</dbReference>
<protein>
    <submittedName>
        <fullName evidence="4">Acetate--CoA ligase family protein</fullName>
    </submittedName>
</protein>
<organism evidence="4 5">
    <name type="scientific">Amycolatopsis rhabdoformis</name>
    <dbReference type="NCBI Taxonomy" id="1448059"/>
    <lineage>
        <taxon>Bacteria</taxon>
        <taxon>Bacillati</taxon>
        <taxon>Actinomycetota</taxon>
        <taxon>Actinomycetes</taxon>
        <taxon>Pseudonocardiales</taxon>
        <taxon>Pseudonocardiaceae</taxon>
        <taxon>Amycolatopsis</taxon>
    </lineage>
</organism>
<keyword evidence="1" id="KW-0547">Nucleotide-binding</keyword>
<evidence type="ECO:0000313" key="5">
    <source>
        <dbReference type="Proteomes" id="UP001330812"/>
    </source>
</evidence>
<dbReference type="SUPFAM" id="SSF51735">
    <property type="entry name" value="NAD(P)-binding Rossmann-fold domains"/>
    <property type="match status" value="1"/>
</dbReference>
<keyword evidence="4" id="KW-0436">Ligase</keyword>
<dbReference type="GO" id="GO:0016874">
    <property type="term" value="F:ligase activity"/>
    <property type="evidence" value="ECO:0007669"/>
    <property type="project" value="UniProtKB-KW"/>
</dbReference>
<dbReference type="Gene3D" id="3.30.1490.20">
    <property type="entry name" value="ATP-grasp fold, A domain"/>
    <property type="match status" value="1"/>
</dbReference>
<keyword evidence="1" id="KW-0067">ATP-binding</keyword>
<dbReference type="Gene3D" id="3.40.50.261">
    <property type="entry name" value="Succinyl-CoA synthetase domains"/>
    <property type="match status" value="2"/>
</dbReference>
<feature type="domain" description="ATP-grasp" evidence="3">
    <location>
        <begin position="606"/>
        <end position="642"/>
    </location>
</feature>
<evidence type="ECO:0000256" key="1">
    <source>
        <dbReference type="PROSITE-ProRule" id="PRU00409"/>
    </source>
</evidence>
<dbReference type="InterPro" id="IPR011761">
    <property type="entry name" value="ATP-grasp"/>
</dbReference>
<dbReference type="PANTHER" id="PTHR42793">
    <property type="entry name" value="COA BINDING DOMAIN CONTAINING PROTEIN"/>
    <property type="match status" value="1"/>
</dbReference>
<dbReference type="Gene3D" id="3.40.50.720">
    <property type="entry name" value="NAD(P)-binding Rossmann-like Domain"/>
    <property type="match status" value="1"/>
</dbReference>
<feature type="region of interest" description="Disordered" evidence="2">
    <location>
        <begin position="1"/>
        <end position="42"/>
    </location>
</feature>
<dbReference type="PROSITE" id="PS50975">
    <property type="entry name" value="ATP_GRASP"/>
    <property type="match status" value="1"/>
</dbReference>
<evidence type="ECO:0000259" key="3">
    <source>
        <dbReference type="PROSITE" id="PS50975"/>
    </source>
</evidence>
<keyword evidence="5" id="KW-1185">Reference proteome</keyword>
<dbReference type="EMBL" id="CP142149">
    <property type="protein sequence ID" value="WSE31615.1"/>
    <property type="molecule type" value="Genomic_DNA"/>
</dbReference>
<dbReference type="RefSeq" id="WP_326834422.1">
    <property type="nucleotide sequence ID" value="NZ_CP142149.1"/>
</dbReference>
<dbReference type="InterPro" id="IPR016102">
    <property type="entry name" value="Succinyl-CoA_synth-like"/>
</dbReference>
<dbReference type="SUPFAM" id="SSF52210">
    <property type="entry name" value="Succinyl-CoA synthetase domains"/>
    <property type="match status" value="2"/>
</dbReference>
<dbReference type="InterPro" id="IPR013815">
    <property type="entry name" value="ATP_grasp_subdomain_1"/>
</dbReference>
<evidence type="ECO:0000313" key="4">
    <source>
        <dbReference type="EMBL" id="WSE31615.1"/>
    </source>
</evidence>
<dbReference type="PANTHER" id="PTHR42793:SF1">
    <property type="entry name" value="PEPTIDYL-LYSINE N-ACETYLTRANSFERASE PATZ"/>
    <property type="match status" value="1"/>
</dbReference>
<dbReference type="Gene3D" id="3.30.470.20">
    <property type="entry name" value="ATP-grasp fold, B domain"/>
    <property type="match status" value="1"/>
</dbReference>
<dbReference type="Pfam" id="PF13549">
    <property type="entry name" value="ATP-grasp_5"/>
    <property type="match status" value="1"/>
</dbReference>
<dbReference type="Proteomes" id="UP001330812">
    <property type="component" value="Chromosome"/>
</dbReference>